<reference evidence="2 3" key="1">
    <citation type="submission" date="2014-04" db="EMBL/GenBank/DDBJ databases">
        <authorList>
            <consortium name="DOE Joint Genome Institute"/>
            <person name="Kuo A."/>
            <person name="Ruytinx J."/>
            <person name="Rineau F."/>
            <person name="Colpaert J."/>
            <person name="Kohler A."/>
            <person name="Nagy L.G."/>
            <person name="Floudas D."/>
            <person name="Copeland A."/>
            <person name="Barry K.W."/>
            <person name="Cichocki N."/>
            <person name="Veneault-Fourrey C."/>
            <person name="LaButti K."/>
            <person name="Lindquist E.A."/>
            <person name="Lipzen A."/>
            <person name="Lundell T."/>
            <person name="Morin E."/>
            <person name="Murat C."/>
            <person name="Sun H."/>
            <person name="Tunlid A."/>
            <person name="Henrissat B."/>
            <person name="Grigoriev I.V."/>
            <person name="Hibbett D.S."/>
            <person name="Martin F."/>
            <person name="Nordberg H.P."/>
            <person name="Cantor M.N."/>
            <person name="Hua S.X."/>
        </authorList>
    </citation>
    <scope>NUCLEOTIDE SEQUENCE [LARGE SCALE GENOMIC DNA]</scope>
    <source>
        <strain evidence="2 3">UH-Slu-Lm8-n1</strain>
    </source>
</reference>
<feature type="compositionally biased region" description="Low complexity" evidence="1">
    <location>
        <begin position="26"/>
        <end position="40"/>
    </location>
</feature>
<dbReference type="HOGENOM" id="CLU_3107976_0_0_1"/>
<protein>
    <submittedName>
        <fullName evidence="2">Uncharacterized protein</fullName>
    </submittedName>
</protein>
<sequence length="51" mass="5710">MIISPDSNTAYPEFEYRSWGPDHESQATLSSSSSTAAVVHTSRERNHFDPL</sequence>
<gene>
    <name evidence="2" type="ORF">CY34DRAFT_805693</name>
</gene>
<dbReference type="InParanoid" id="A0A0D0AIM7"/>
<feature type="compositionally biased region" description="Basic and acidic residues" evidence="1">
    <location>
        <begin position="14"/>
        <end position="25"/>
    </location>
</feature>
<accession>A0A0D0AIM7</accession>
<feature type="region of interest" description="Disordered" evidence="1">
    <location>
        <begin position="1"/>
        <end position="51"/>
    </location>
</feature>
<evidence type="ECO:0000256" key="1">
    <source>
        <dbReference type="SAM" id="MobiDB-lite"/>
    </source>
</evidence>
<evidence type="ECO:0000313" key="3">
    <source>
        <dbReference type="Proteomes" id="UP000054485"/>
    </source>
</evidence>
<proteinExistence type="predicted"/>
<dbReference type="EMBL" id="KN835259">
    <property type="protein sequence ID" value="KIK41746.1"/>
    <property type="molecule type" value="Genomic_DNA"/>
</dbReference>
<dbReference type="AlphaFoldDB" id="A0A0D0AIM7"/>
<name>A0A0D0AIM7_9AGAM</name>
<dbReference type="Proteomes" id="UP000054485">
    <property type="component" value="Unassembled WGS sequence"/>
</dbReference>
<feature type="compositionally biased region" description="Polar residues" evidence="1">
    <location>
        <begin position="1"/>
        <end position="10"/>
    </location>
</feature>
<feature type="compositionally biased region" description="Basic and acidic residues" evidence="1">
    <location>
        <begin position="41"/>
        <end position="51"/>
    </location>
</feature>
<keyword evidence="3" id="KW-1185">Reference proteome</keyword>
<reference evidence="3" key="2">
    <citation type="submission" date="2015-01" db="EMBL/GenBank/DDBJ databases">
        <title>Evolutionary Origins and Diversification of the Mycorrhizal Mutualists.</title>
        <authorList>
            <consortium name="DOE Joint Genome Institute"/>
            <consortium name="Mycorrhizal Genomics Consortium"/>
            <person name="Kohler A."/>
            <person name="Kuo A."/>
            <person name="Nagy L.G."/>
            <person name="Floudas D."/>
            <person name="Copeland A."/>
            <person name="Barry K.W."/>
            <person name="Cichocki N."/>
            <person name="Veneault-Fourrey C."/>
            <person name="LaButti K."/>
            <person name="Lindquist E.A."/>
            <person name="Lipzen A."/>
            <person name="Lundell T."/>
            <person name="Morin E."/>
            <person name="Murat C."/>
            <person name="Riley R."/>
            <person name="Ohm R."/>
            <person name="Sun H."/>
            <person name="Tunlid A."/>
            <person name="Henrissat B."/>
            <person name="Grigoriev I.V."/>
            <person name="Hibbett D.S."/>
            <person name="Martin F."/>
        </authorList>
    </citation>
    <scope>NUCLEOTIDE SEQUENCE [LARGE SCALE GENOMIC DNA]</scope>
    <source>
        <strain evidence="3">UH-Slu-Lm8-n1</strain>
    </source>
</reference>
<evidence type="ECO:0000313" key="2">
    <source>
        <dbReference type="EMBL" id="KIK41746.1"/>
    </source>
</evidence>
<organism evidence="2 3">
    <name type="scientific">Suillus luteus UH-Slu-Lm8-n1</name>
    <dbReference type="NCBI Taxonomy" id="930992"/>
    <lineage>
        <taxon>Eukaryota</taxon>
        <taxon>Fungi</taxon>
        <taxon>Dikarya</taxon>
        <taxon>Basidiomycota</taxon>
        <taxon>Agaricomycotina</taxon>
        <taxon>Agaricomycetes</taxon>
        <taxon>Agaricomycetidae</taxon>
        <taxon>Boletales</taxon>
        <taxon>Suillineae</taxon>
        <taxon>Suillaceae</taxon>
        <taxon>Suillus</taxon>
    </lineage>
</organism>